<keyword evidence="6" id="KW-0158">Chromosome</keyword>
<dbReference type="GO" id="GO:0000794">
    <property type="term" value="C:condensed nuclear chromosome"/>
    <property type="evidence" value="ECO:0007669"/>
    <property type="project" value="TreeGrafter"/>
</dbReference>
<evidence type="ECO:0000256" key="5">
    <source>
        <dbReference type="ARBA" id="ARBA00017893"/>
    </source>
</evidence>
<feature type="coiled-coil region" evidence="19">
    <location>
        <begin position="299"/>
        <end position="386"/>
    </location>
</feature>
<keyword evidence="22" id="KW-1185">Reference proteome</keyword>
<keyword evidence="12" id="KW-0067">ATP-binding</keyword>
<keyword evidence="9" id="KW-0227">DNA damage</keyword>
<dbReference type="GO" id="GO:0006302">
    <property type="term" value="P:double-strand break repair"/>
    <property type="evidence" value="ECO:0007669"/>
    <property type="project" value="InterPro"/>
</dbReference>
<dbReference type="Gene3D" id="3.40.50.300">
    <property type="entry name" value="P-loop containing nucleotide triphosphate hydrolases"/>
    <property type="match status" value="2"/>
</dbReference>
<evidence type="ECO:0000256" key="17">
    <source>
        <dbReference type="ARBA" id="ARBA00023254"/>
    </source>
</evidence>
<dbReference type="VEuPathDB" id="FungiDB:HGUI_01200"/>
<evidence type="ECO:0000256" key="14">
    <source>
        <dbReference type="ARBA" id="ARBA00023054"/>
    </source>
</evidence>
<dbReference type="InterPro" id="IPR027417">
    <property type="entry name" value="P-loop_NTPase"/>
</dbReference>
<evidence type="ECO:0000256" key="6">
    <source>
        <dbReference type="ARBA" id="ARBA00022454"/>
    </source>
</evidence>
<feature type="coiled-coil region" evidence="19">
    <location>
        <begin position="504"/>
        <end position="531"/>
    </location>
</feature>
<dbReference type="GO" id="GO:0003691">
    <property type="term" value="F:double-stranded telomeric DNA binding"/>
    <property type="evidence" value="ECO:0007669"/>
    <property type="project" value="TreeGrafter"/>
</dbReference>
<dbReference type="FunFam" id="3.40.50.300:FF:000593">
    <property type="entry name" value="DNA repair protein RAD50"/>
    <property type="match status" value="1"/>
</dbReference>
<proteinExistence type="inferred from homology"/>
<comment type="similarity">
    <text evidence="4">Belongs to the SMC family. RAD50 subfamily.</text>
</comment>
<evidence type="ECO:0000256" key="11">
    <source>
        <dbReference type="ARBA" id="ARBA00022833"/>
    </source>
</evidence>
<evidence type="ECO:0000256" key="13">
    <source>
        <dbReference type="ARBA" id="ARBA00022842"/>
    </source>
</evidence>
<evidence type="ECO:0000256" key="1">
    <source>
        <dbReference type="ARBA" id="ARBA00001947"/>
    </source>
</evidence>
<feature type="coiled-coil region" evidence="19">
    <location>
        <begin position="1011"/>
        <end position="1066"/>
    </location>
</feature>
<evidence type="ECO:0000256" key="9">
    <source>
        <dbReference type="ARBA" id="ARBA00022763"/>
    </source>
</evidence>
<keyword evidence="10" id="KW-0378">Hydrolase</keyword>
<comment type="subcellular location">
    <subcellularLocation>
        <location evidence="3">Chromosome</location>
    </subcellularLocation>
    <subcellularLocation>
        <location evidence="2">Nucleus</location>
    </subcellularLocation>
</comment>
<feature type="coiled-coil region" evidence="19">
    <location>
        <begin position="863"/>
        <end position="980"/>
    </location>
</feature>
<evidence type="ECO:0000256" key="16">
    <source>
        <dbReference type="ARBA" id="ARBA00023242"/>
    </source>
</evidence>
<comment type="cofactor">
    <cofactor evidence="1">
        <name>Zn(2+)</name>
        <dbReference type="ChEBI" id="CHEBI:29105"/>
    </cofactor>
</comment>
<gene>
    <name evidence="21" type="ORF">HGUI_01200</name>
</gene>
<dbReference type="GO" id="GO:0007004">
    <property type="term" value="P:telomere maintenance via telomerase"/>
    <property type="evidence" value="ECO:0007669"/>
    <property type="project" value="TreeGrafter"/>
</dbReference>
<dbReference type="PANTHER" id="PTHR18867">
    <property type="entry name" value="RAD50"/>
    <property type="match status" value="1"/>
</dbReference>
<protein>
    <recommendedName>
        <fullName evidence="5">DNA repair protein RAD50</fullName>
    </recommendedName>
</protein>
<organism evidence="21 22">
    <name type="scientific">Hanseniaspora guilliermondii</name>
    <dbReference type="NCBI Taxonomy" id="56406"/>
    <lineage>
        <taxon>Eukaryota</taxon>
        <taxon>Fungi</taxon>
        <taxon>Dikarya</taxon>
        <taxon>Ascomycota</taxon>
        <taxon>Saccharomycotina</taxon>
        <taxon>Saccharomycetes</taxon>
        <taxon>Saccharomycodales</taxon>
        <taxon>Saccharomycodaceae</taxon>
        <taxon>Hanseniaspora</taxon>
    </lineage>
</organism>
<dbReference type="OrthoDB" id="18797at2759"/>
<evidence type="ECO:0000256" key="8">
    <source>
        <dbReference type="ARBA" id="ARBA00022741"/>
    </source>
</evidence>
<keyword evidence="11" id="KW-0862">Zinc</keyword>
<evidence type="ECO:0000256" key="12">
    <source>
        <dbReference type="ARBA" id="ARBA00022840"/>
    </source>
</evidence>
<dbReference type="EMBL" id="FQNF01000015">
    <property type="protein sequence ID" value="SGZ39000.1"/>
    <property type="molecule type" value="Genomic_DNA"/>
</dbReference>
<dbReference type="Pfam" id="PF13476">
    <property type="entry name" value="AAA_23"/>
    <property type="match status" value="1"/>
</dbReference>
<name>A0A1L0AY43_9ASCO</name>
<dbReference type="SUPFAM" id="SSF52540">
    <property type="entry name" value="P-loop containing nucleoside triphosphate hydrolases"/>
    <property type="match status" value="2"/>
</dbReference>
<dbReference type="GO" id="GO:0000722">
    <property type="term" value="P:telomere maintenance via recombination"/>
    <property type="evidence" value="ECO:0007669"/>
    <property type="project" value="UniProtKB-ARBA"/>
</dbReference>
<keyword evidence="15" id="KW-0234">DNA repair</keyword>
<evidence type="ECO:0000256" key="15">
    <source>
        <dbReference type="ARBA" id="ARBA00023204"/>
    </source>
</evidence>
<evidence type="ECO:0000256" key="19">
    <source>
        <dbReference type="SAM" id="Coils"/>
    </source>
</evidence>
<evidence type="ECO:0000256" key="7">
    <source>
        <dbReference type="ARBA" id="ARBA00022723"/>
    </source>
</evidence>
<reference evidence="22" key="1">
    <citation type="submission" date="2016-11" db="EMBL/GenBank/DDBJ databases">
        <authorList>
            <person name="Guldener U."/>
        </authorList>
    </citation>
    <scope>NUCLEOTIDE SEQUENCE [LARGE SCALE GENOMIC DNA]</scope>
</reference>
<dbReference type="GO" id="GO:0070192">
    <property type="term" value="P:chromosome organization involved in meiotic cell cycle"/>
    <property type="evidence" value="ECO:0007669"/>
    <property type="project" value="TreeGrafter"/>
</dbReference>
<evidence type="ECO:0000256" key="10">
    <source>
        <dbReference type="ARBA" id="ARBA00022801"/>
    </source>
</evidence>
<evidence type="ECO:0000256" key="2">
    <source>
        <dbReference type="ARBA" id="ARBA00004123"/>
    </source>
</evidence>
<sequence>MSSIEKLSIQGVRSFSPNSVEEIKFQTPLTLIVGTNGSGKTTIIECLKYATTGDMPPITKSNGFLTDPQFYNITTVNAMVKLHFKNINNKLVITRNSSLSVDPTSATKKSTFKTLTKTLEDYNIKTNTKVTHEPSKTIAIEDILNKYIGVSKPILDYVIFAHQEDSLWPLSDSNTLKKRFDEIFEVSRFTKELQNLNAIKKNIKVDIKLREGDLKNCKENLKKFHVIQDRINNLNKTLVLYDTERAHLETQLRDIADAQQNLMNINQSYVDIVNEFTQLNNTKDTILKQLHLMSNMNPRIELRESKAILQNELHIIEENMSSINNNINTKYMNDLNELNNDLDSCNSKIVEYSTKLGALNQSQEKYEKNKEELDKLLKELDFMNEINKDEIKSIINQKQKDINNYLIKIKADVDNLKHVINQYDTDIDKLGYENKHVGMQNSGLKSEIKVLQSKLDSIERDHLYKKDSNRKSVEEENNYIIQEIDTLLNTELSQENIQSKEESLNSKISLVKELDENLDAIRKEILTAKQGSERSNVFHYRKNDLVKNLQDISISKFIESSVAYNNNEMIVDINKIKQSVQLDTVIKIEEKYHGLEAVQDKYLNLLKVKHEDEKKLESNLEALRESLKQKNTELKLNDITLNNKEKIIQDLQSSMSIFEDTLKNKLDLTADDAKLNEQFEGNLQILKDNLDDINDSIGMNTGMIQVFKHAKKSMLKKRCCNICKTSFENDEEKFNVALDYVNKKINTDVNELMKEKELAQQDYESYLNLRGVVSKFCDSRQKLVDETRSIESIITSKNASNSEIGDLVNTIKQEEESIKKAGNEITCLKKFCEYITGVISQLKKLAKLKRDLDETHQNENPDINSLASKQDELNQQRNILNTEVSDLTNEISRLKELKVNKVFKKSQYEAEIVRFKELFNEATNLKQQLQSKSKILQDNDELLKSNIKKIQEIEGLNKEKKSQLNHMEMENNKLMKAKEEELHHLKGKASRLFDYLIPEIKKFEDEEQHSLSSYTLKLNEAKNETRTIKNNTIQIKLLIDEGKKKIEELAQERETINQALEYLALKDKYIEVCDKLSNINEQEVLEYQREYSSIAQELNMAFTDLSSEISSKKGEIKQIKNQIETDMKTMNIDYSDIEQKYHEINCNSKTLLNMEHDLDVASKIIEMSIMNFHSKKMEEINVLLDELWRTTYKGSDIATIKIVTEKVKKNSASSGSSVESFNYKVVMFKDSLEIDMRGRCSAGQKVMACILIRLALAETFGVSCGVITLDEPTTNLDQENSEGLAESLHRIIESRRFQQNFQLVIITHDENFLKFMNAQDFTDGFWKVSKDNNLASKIEWKSIENLL</sequence>
<feature type="domain" description="Rad50/SbcC-type AAA" evidence="20">
    <location>
        <begin position="6"/>
        <end position="237"/>
    </location>
</feature>
<comment type="catalytic activity">
    <reaction evidence="18">
        <text>ATP + H2O = ADP + phosphate + H(+)</text>
        <dbReference type="Rhea" id="RHEA:13065"/>
        <dbReference type="ChEBI" id="CHEBI:15377"/>
        <dbReference type="ChEBI" id="CHEBI:15378"/>
        <dbReference type="ChEBI" id="CHEBI:30616"/>
        <dbReference type="ChEBI" id="CHEBI:43474"/>
        <dbReference type="ChEBI" id="CHEBI:456216"/>
    </reaction>
</comment>
<dbReference type="SUPFAM" id="SSF90257">
    <property type="entry name" value="Myosin rod fragments"/>
    <property type="match status" value="1"/>
</dbReference>
<dbReference type="InterPro" id="IPR038729">
    <property type="entry name" value="Rad50/SbcC_AAA"/>
</dbReference>
<evidence type="ECO:0000256" key="4">
    <source>
        <dbReference type="ARBA" id="ARBA00009439"/>
    </source>
</evidence>
<dbReference type="Proteomes" id="UP000183365">
    <property type="component" value="Unassembled WGS sequence"/>
</dbReference>
<keyword evidence="16" id="KW-0539">Nucleus</keyword>
<keyword evidence="7" id="KW-0479">Metal-binding</keyword>
<dbReference type="GO" id="GO:0030870">
    <property type="term" value="C:Mre11 complex"/>
    <property type="evidence" value="ECO:0007669"/>
    <property type="project" value="UniProtKB-ARBA"/>
</dbReference>
<evidence type="ECO:0000313" key="22">
    <source>
        <dbReference type="Proteomes" id="UP000183365"/>
    </source>
</evidence>
<dbReference type="GO" id="GO:0046872">
    <property type="term" value="F:metal ion binding"/>
    <property type="evidence" value="ECO:0007669"/>
    <property type="project" value="UniProtKB-KW"/>
</dbReference>
<dbReference type="GO" id="GO:0043047">
    <property type="term" value="F:single-stranded telomeric DNA binding"/>
    <property type="evidence" value="ECO:0007669"/>
    <property type="project" value="TreeGrafter"/>
</dbReference>
<keyword evidence="8" id="KW-0547">Nucleotide-binding</keyword>
<feature type="coiled-coil region" evidence="19">
    <location>
        <begin position="742"/>
        <end position="769"/>
    </location>
</feature>
<keyword evidence="17" id="KW-0469">Meiosis</keyword>
<dbReference type="GO" id="GO:0005524">
    <property type="term" value="F:ATP binding"/>
    <property type="evidence" value="ECO:0007669"/>
    <property type="project" value="UniProtKB-KW"/>
</dbReference>
<keyword evidence="13" id="KW-0460">Magnesium</keyword>
<dbReference type="GO" id="GO:0051880">
    <property type="term" value="F:G-quadruplex DNA binding"/>
    <property type="evidence" value="ECO:0007669"/>
    <property type="project" value="TreeGrafter"/>
</dbReference>
<dbReference type="PANTHER" id="PTHR18867:SF12">
    <property type="entry name" value="DNA REPAIR PROTEIN RAD50"/>
    <property type="match status" value="1"/>
</dbReference>
<evidence type="ECO:0000313" key="21">
    <source>
        <dbReference type="EMBL" id="SGZ39000.1"/>
    </source>
</evidence>
<evidence type="ECO:0000259" key="20">
    <source>
        <dbReference type="Pfam" id="PF13476"/>
    </source>
</evidence>
<feature type="coiled-coil region" evidence="19">
    <location>
        <begin position="606"/>
        <end position="637"/>
    </location>
</feature>
<evidence type="ECO:0000256" key="18">
    <source>
        <dbReference type="ARBA" id="ARBA00049360"/>
    </source>
</evidence>
<evidence type="ECO:0000256" key="3">
    <source>
        <dbReference type="ARBA" id="ARBA00004286"/>
    </source>
</evidence>
<keyword evidence="14 19" id="KW-0175">Coiled coil</keyword>
<accession>A0A1L0AY43</accession>
<dbReference type="GO" id="GO:0016887">
    <property type="term" value="F:ATP hydrolysis activity"/>
    <property type="evidence" value="ECO:0007669"/>
    <property type="project" value="InterPro"/>
</dbReference>